<evidence type="ECO:0000256" key="1">
    <source>
        <dbReference type="ARBA" id="ARBA00001971"/>
    </source>
</evidence>
<dbReference type="InterPro" id="IPR002401">
    <property type="entry name" value="Cyt_P450_E_grp-I"/>
</dbReference>
<keyword evidence="3 8" id="KW-0349">Heme</keyword>
<dbReference type="SUPFAM" id="SSF48264">
    <property type="entry name" value="Cytochrome P450"/>
    <property type="match status" value="1"/>
</dbReference>
<dbReference type="CDD" id="cd11058">
    <property type="entry name" value="CYP60B-like"/>
    <property type="match status" value="1"/>
</dbReference>
<evidence type="ECO:0000256" key="9">
    <source>
        <dbReference type="SAM" id="Phobius"/>
    </source>
</evidence>
<sequence length="497" mass="56044">MLTALLVVISAISSYILLYVAIYYIIRIARPLHDYPGPLLNRLTPVPWIIHLWRGTLYSYADALHKQYGPVVRVAPNELSIIDPAAWKDIYVRPRIISGGDFPELPKPDWFFRPNMNLAPNIISADFDTHAHIKRGLAPGFSEKNIREQEPIIRVYIDSLLAQLRKRCGYGAVSVDLVKWFGHATTDIIAGLALGESFNCLQSGEGNDFTRLFNRVVREDIVLAGLRRVGPHFLTTLAYRFFTGHRVKYLDLCRQSLSKRVASGVLRPDLIQSLLNQEEYNFDSVVHTAALIIFAGEETTLSVLCGVVYYLASNPVAMETVLKEVRGAFRSEEEITIASVNKLEYMIACLHETMRIYPPVGAGLPRIVPRGAEVVIAGHVVPGDTNVAIPPYALNHCAEYWVEPDKFIPERWLGVDKRFASDKLHEGLKPFLVGPRGCIGQNLAHVEMRLIMARVLFAFDIELDKSCRNWVTDQTSWVTWARPPLYVRLTRVNQAGK</sequence>
<keyword evidence="5" id="KW-0560">Oxidoreductase</keyword>
<evidence type="ECO:0000256" key="7">
    <source>
        <dbReference type="ARBA" id="ARBA00023033"/>
    </source>
</evidence>
<evidence type="ECO:0000256" key="4">
    <source>
        <dbReference type="ARBA" id="ARBA00022723"/>
    </source>
</evidence>
<protein>
    <submittedName>
        <fullName evidence="10">Cytochrome P450</fullName>
    </submittedName>
</protein>
<evidence type="ECO:0000313" key="11">
    <source>
        <dbReference type="Proteomes" id="UP001303473"/>
    </source>
</evidence>
<dbReference type="InterPro" id="IPR001128">
    <property type="entry name" value="Cyt_P450"/>
</dbReference>
<evidence type="ECO:0000256" key="6">
    <source>
        <dbReference type="ARBA" id="ARBA00023004"/>
    </source>
</evidence>
<dbReference type="AlphaFoldDB" id="A0AAN6S3B0"/>
<dbReference type="GO" id="GO:0020037">
    <property type="term" value="F:heme binding"/>
    <property type="evidence" value="ECO:0007669"/>
    <property type="project" value="InterPro"/>
</dbReference>
<evidence type="ECO:0000256" key="3">
    <source>
        <dbReference type="ARBA" id="ARBA00022617"/>
    </source>
</evidence>
<dbReference type="Gene3D" id="1.10.630.10">
    <property type="entry name" value="Cytochrome P450"/>
    <property type="match status" value="1"/>
</dbReference>
<keyword evidence="6 8" id="KW-0408">Iron</keyword>
<dbReference type="InterPro" id="IPR036396">
    <property type="entry name" value="Cyt_P450_sf"/>
</dbReference>
<dbReference type="PANTHER" id="PTHR24305">
    <property type="entry name" value="CYTOCHROME P450"/>
    <property type="match status" value="1"/>
</dbReference>
<keyword evidence="9" id="KW-0812">Transmembrane</keyword>
<dbReference type="GO" id="GO:0004497">
    <property type="term" value="F:monooxygenase activity"/>
    <property type="evidence" value="ECO:0007669"/>
    <property type="project" value="UniProtKB-KW"/>
</dbReference>
<comment type="caution">
    <text evidence="10">The sequence shown here is derived from an EMBL/GenBank/DDBJ whole genome shotgun (WGS) entry which is preliminary data.</text>
</comment>
<dbReference type="GO" id="GO:0005506">
    <property type="term" value="F:iron ion binding"/>
    <property type="evidence" value="ECO:0007669"/>
    <property type="project" value="InterPro"/>
</dbReference>
<dbReference type="PANTHER" id="PTHR24305:SF230">
    <property type="entry name" value="P450, PUTATIVE (EUROFUNG)-RELATED"/>
    <property type="match status" value="1"/>
</dbReference>
<evidence type="ECO:0000256" key="5">
    <source>
        <dbReference type="ARBA" id="ARBA00023002"/>
    </source>
</evidence>
<evidence type="ECO:0000256" key="8">
    <source>
        <dbReference type="PIRSR" id="PIRSR602401-1"/>
    </source>
</evidence>
<proteinExistence type="inferred from homology"/>
<evidence type="ECO:0000313" key="10">
    <source>
        <dbReference type="EMBL" id="KAK3938286.1"/>
    </source>
</evidence>
<comment type="cofactor">
    <cofactor evidence="1 8">
        <name>heme</name>
        <dbReference type="ChEBI" id="CHEBI:30413"/>
    </cofactor>
</comment>
<keyword evidence="4 8" id="KW-0479">Metal-binding</keyword>
<dbReference type="GO" id="GO:0016705">
    <property type="term" value="F:oxidoreductase activity, acting on paired donors, with incorporation or reduction of molecular oxygen"/>
    <property type="evidence" value="ECO:0007669"/>
    <property type="project" value="InterPro"/>
</dbReference>
<dbReference type="Pfam" id="PF00067">
    <property type="entry name" value="p450"/>
    <property type="match status" value="1"/>
</dbReference>
<feature type="transmembrane region" description="Helical" evidence="9">
    <location>
        <begin position="6"/>
        <end position="26"/>
    </location>
</feature>
<accession>A0AAN6S3B0</accession>
<dbReference type="EMBL" id="MU853833">
    <property type="protein sequence ID" value="KAK3938286.1"/>
    <property type="molecule type" value="Genomic_DNA"/>
</dbReference>
<keyword evidence="9" id="KW-0472">Membrane</keyword>
<dbReference type="PRINTS" id="PR00385">
    <property type="entry name" value="P450"/>
</dbReference>
<keyword evidence="7" id="KW-0503">Monooxygenase</keyword>
<name>A0AAN6S3B0_9PEZI</name>
<keyword evidence="11" id="KW-1185">Reference proteome</keyword>
<gene>
    <name evidence="10" type="ORF">QBC46DRAFT_441155</name>
</gene>
<comment type="similarity">
    <text evidence="2">Belongs to the cytochrome P450 family.</text>
</comment>
<dbReference type="Proteomes" id="UP001303473">
    <property type="component" value="Unassembled WGS sequence"/>
</dbReference>
<dbReference type="InterPro" id="IPR050121">
    <property type="entry name" value="Cytochrome_P450_monoxygenase"/>
</dbReference>
<feature type="binding site" description="axial binding residue" evidence="8">
    <location>
        <position position="438"/>
    </location>
    <ligand>
        <name>heme</name>
        <dbReference type="ChEBI" id="CHEBI:30413"/>
    </ligand>
    <ligandPart>
        <name>Fe</name>
        <dbReference type="ChEBI" id="CHEBI:18248"/>
    </ligandPart>
</feature>
<organism evidence="10 11">
    <name type="scientific">Diplogelasinospora grovesii</name>
    <dbReference type="NCBI Taxonomy" id="303347"/>
    <lineage>
        <taxon>Eukaryota</taxon>
        <taxon>Fungi</taxon>
        <taxon>Dikarya</taxon>
        <taxon>Ascomycota</taxon>
        <taxon>Pezizomycotina</taxon>
        <taxon>Sordariomycetes</taxon>
        <taxon>Sordariomycetidae</taxon>
        <taxon>Sordariales</taxon>
        <taxon>Diplogelasinosporaceae</taxon>
        <taxon>Diplogelasinospora</taxon>
    </lineage>
</organism>
<evidence type="ECO:0000256" key="2">
    <source>
        <dbReference type="ARBA" id="ARBA00010617"/>
    </source>
</evidence>
<keyword evidence="9" id="KW-1133">Transmembrane helix</keyword>
<dbReference type="PRINTS" id="PR00463">
    <property type="entry name" value="EP450I"/>
</dbReference>
<reference evidence="11" key="1">
    <citation type="journal article" date="2023" name="Mol. Phylogenet. Evol.">
        <title>Genome-scale phylogeny and comparative genomics of the fungal order Sordariales.</title>
        <authorList>
            <person name="Hensen N."/>
            <person name="Bonometti L."/>
            <person name="Westerberg I."/>
            <person name="Brannstrom I.O."/>
            <person name="Guillou S."/>
            <person name="Cros-Aarteil S."/>
            <person name="Calhoun S."/>
            <person name="Haridas S."/>
            <person name="Kuo A."/>
            <person name="Mondo S."/>
            <person name="Pangilinan J."/>
            <person name="Riley R."/>
            <person name="LaButti K."/>
            <person name="Andreopoulos B."/>
            <person name="Lipzen A."/>
            <person name="Chen C."/>
            <person name="Yan M."/>
            <person name="Daum C."/>
            <person name="Ng V."/>
            <person name="Clum A."/>
            <person name="Steindorff A."/>
            <person name="Ohm R.A."/>
            <person name="Martin F."/>
            <person name="Silar P."/>
            <person name="Natvig D.O."/>
            <person name="Lalanne C."/>
            <person name="Gautier V."/>
            <person name="Ament-Velasquez S.L."/>
            <person name="Kruys A."/>
            <person name="Hutchinson M.I."/>
            <person name="Powell A.J."/>
            <person name="Barry K."/>
            <person name="Miller A.N."/>
            <person name="Grigoriev I.V."/>
            <person name="Debuchy R."/>
            <person name="Gladieux P."/>
            <person name="Hiltunen Thoren M."/>
            <person name="Johannesson H."/>
        </authorList>
    </citation>
    <scope>NUCLEOTIDE SEQUENCE [LARGE SCALE GENOMIC DNA]</scope>
    <source>
        <strain evidence="11">CBS 340.73</strain>
    </source>
</reference>